<organism evidence="2 3">
    <name type="scientific">Actinocrinis puniceicyclus</name>
    <dbReference type="NCBI Taxonomy" id="977794"/>
    <lineage>
        <taxon>Bacteria</taxon>
        <taxon>Bacillati</taxon>
        <taxon>Actinomycetota</taxon>
        <taxon>Actinomycetes</taxon>
        <taxon>Catenulisporales</taxon>
        <taxon>Actinospicaceae</taxon>
        <taxon>Actinocrinis</taxon>
    </lineage>
</organism>
<protein>
    <submittedName>
        <fullName evidence="2">MEDS domain-containing protein</fullName>
    </submittedName>
</protein>
<dbReference type="PROSITE" id="PS50801">
    <property type="entry name" value="STAS"/>
    <property type="match status" value="1"/>
</dbReference>
<dbReference type="AlphaFoldDB" id="A0A8J8BE20"/>
<dbReference type="Pfam" id="PF14417">
    <property type="entry name" value="MEDS"/>
    <property type="match status" value="1"/>
</dbReference>
<dbReference type="Gene3D" id="3.30.750.24">
    <property type="entry name" value="STAS domain"/>
    <property type="match status" value="1"/>
</dbReference>
<sequence>MCWLVGSSEDYALGAETFAAQGKSLDERLLIVGRHPGGEHTRLGGAVVIDPVADGRLAANGPTAPWDFINRRINRRVGGMDVGAGRGGTLRVLAQMERLVPPGCGLNDLVELELGWGQWAASSGASVVCAYRQDAWQESILRDVSCVHSGQMGNRRLAVSFRMSYVAAGCWRVDGVIDFVAAPAFGTATRAALTRNGLVRLRFDGLDMIDAAGIQALAHAVRAVRGAKVRVEGANTTVRRLWQLSGFNTAAVAVEIA</sequence>
<dbReference type="SUPFAM" id="SSF52091">
    <property type="entry name" value="SpoIIaa-like"/>
    <property type="match status" value="1"/>
</dbReference>
<keyword evidence="3" id="KW-1185">Reference proteome</keyword>
<comment type="caution">
    <text evidence="2">The sequence shown here is derived from an EMBL/GenBank/DDBJ whole genome shotgun (WGS) entry which is preliminary data.</text>
</comment>
<dbReference type="InterPro" id="IPR036513">
    <property type="entry name" value="STAS_dom_sf"/>
</dbReference>
<dbReference type="InterPro" id="IPR002645">
    <property type="entry name" value="STAS_dom"/>
</dbReference>
<dbReference type="InterPro" id="IPR025847">
    <property type="entry name" value="MEDS_domain"/>
</dbReference>
<feature type="domain" description="STAS" evidence="1">
    <location>
        <begin position="172"/>
        <end position="257"/>
    </location>
</feature>
<dbReference type="Pfam" id="PF01740">
    <property type="entry name" value="STAS"/>
    <property type="match status" value="1"/>
</dbReference>
<dbReference type="EMBL" id="JAGSXH010000025">
    <property type="protein sequence ID" value="MBS2963354.1"/>
    <property type="molecule type" value="Genomic_DNA"/>
</dbReference>
<proteinExistence type="predicted"/>
<evidence type="ECO:0000313" key="3">
    <source>
        <dbReference type="Proteomes" id="UP000677913"/>
    </source>
</evidence>
<accession>A0A8J8BE20</accession>
<evidence type="ECO:0000313" key="2">
    <source>
        <dbReference type="EMBL" id="MBS2963354.1"/>
    </source>
</evidence>
<name>A0A8J8BE20_9ACTN</name>
<dbReference type="CDD" id="cd07043">
    <property type="entry name" value="STAS_anti-anti-sigma_factors"/>
    <property type="match status" value="1"/>
</dbReference>
<gene>
    <name evidence="2" type="ORF">KGA66_09880</name>
</gene>
<dbReference type="Proteomes" id="UP000677913">
    <property type="component" value="Unassembled WGS sequence"/>
</dbReference>
<evidence type="ECO:0000259" key="1">
    <source>
        <dbReference type="PROSITE" id="PS50801"/>
    </source>
</evidence>
<reference evidence="2" key="1">
    <citation type="submission" date="2021-04" db="EMBL/GenBank/DDBJ databases">
        <title>Genome based classification of Actinospica acidithermotolerans sp. nov., an actinobacterium isolated from an Indonesian hot spring.</title>
        <authorList>
            <person name="Kusuma A.B."/>
            <person name="Putra K.E."/>
            <person name="Nafisah S."/>
            <person name="Loh J."/>
            <person name="Nouioui I."/>
            <person name="Goodfellow M."/>
        </authorList>
    </citation>
    <scope>NUCLEOTIDE SEQUENCE</scope>
    <source>
        <strain evidence="2">DSM 45618</strain>
    </source>
</reference>